<dbReference type="Proteomes" id="UP000790709">
    <property type="component" value="Unassembled WGS sequence"/>
</dbReference>
<reference evidence="1" key="1">
    <citation type="journal article" date="2021" name="New Phytol.">
        <title>Evolutionary innovations through gain and loss of genes in the ectomycorrhizal Boletales.</title>
        <authorList>
            <person name="Wu G."/>
            <person name="Miyauchi S."/>
            <person name="Morin E."/>
            <person name="Kuo A."/>
            <person name="Drula E."/>
            <person name="Varga T."/>
            <person name="Kohler A."/>
            <person name="Feng B."/>
            <person name="Cao Y."/>
            <person name="Lipzen A."/>
            <person name="Daum C."/>
            <person name="Hundley H."/>
            <person name="Pangilinan J."/>
            <person name="Johnson J."/>
            <person name="Barry K."/>
            <person name="LaButti K."/>
            <person name="Ng V."/>
            <person name="Ahrendt S."/>
            <person name="Min B."/>
            <person name="Choi I.G."/>
            <person name="Park H."/>
            <person name="Plett J.M."/>
            <person name="Magnuson J."/>
            <person name="Spatafora J.W."/>
            <person name="Nagy L.G."/>
            <person name="Henrissat B."/>
            <person name="Grigoriev I.V."/>
            <person name="Yang Z.L."/>
            <person name="Xu J."/>
            <person name="Martin F.M."/>
        </authorList>
    </citation>
    <scope>NUCLEOTIDE SEQUENCE</scope>
    <source>
        <strain evidence="1">KUC20120723A-06</strain>
    </source>
</reference>
<protein>
    <submittedName>
        <fullName evidence="1">Uncharacterized protein</fullName>
    </submittedName>
</protein>
<organism evidence="1 2">
    <name type="scientific">Leucogyrophana mollusca</name>
    <dbReference type="NCBI Taxonomy" id="85980"/>
    <lineage>
        <taxon>Eukaryota</taxon>
        <taxon>Fungi</taxon>
        <taxon>Dikarya</taxon>
        <taxon>Basidiomycota</taxon>
        <taxon>Agaricomycotina</taxon>
        <taxon>Agaricomycetes</taxon>
        <taxon>Agaricomycetidae</taxon>
        <taxon>Boletales</taxon>
        <taxon>Boletales incertae sedis</taxon>
        <taxon>Leucogyrophana</taxon>
    </lineage>
</organism>
<name>A0ACB8BMF9_9AGAM</name>
<dbReference type="EMBL" id="MU266372">
    <property type="protein sequence ID" value="KAH7927055.1"/>
    <property type="molecule type" value="Genomic_DNA"/>
</dbReference>
<keyword evidence="2" id="KW-1185">Reference proteome</keyword>
<proteinExistence type="predicted"/>
<evidence type="ECO:0000313" key="1">
    <source>
        <dbReference type="EMBL" id="KAH7927055.1"/>
    </source>
</evidence>
<comment type="caution">
    <text evidence="1">The sequence shown here is derived from an EMBL/GenBank/DDBJ whole genome shotgun (WGS) entry which is preliminary data.</text>
</comment>
<accession>A0ACB8BMF9</accession>
<gene>
    <name evidence="1" type="ORF">BV22DRAFT_305510</name>
</gene>
<evidence type="ECO:0000313" key="2">
    <source>
        <dbReference type="Proteomes" id="UP000790709"/>
    </source>
</evidence>
<sequence length="86" mass="9631">MYVRLLWQMKSVLSASILRLPACACSSAWIYGALYHRCHLGINTLEGFSNRDTRTLGRGITCLPRAITGKKASQMARLSLQGRRHP</sequence>